<dbReference type="Proteomes" id="UP000177913">
    <property type="component" value="Unassembled WGS sequence"/>
</dbReference>
<protein>
    <recommendedName>
        <fullName evidence="5">Nicotianamine synthase</fullName>
    </recommendedName>
</protein>
<accession>A0A1F7GX80</accession>
<dbReference type="InterPro" id="IPR036291">
    <property type="entry name" value="NAD(P)-bd_dom_sf"/>
</dbReference>
<dbReference type="AlphaFoldDB" id="A0A1F7GX80"/>
<dbReference type="GO" id="GO:0030410">
    <property type="term" value="F:nicotianamine synthase activity"/>
    <property type="evidence" value="ECO:0007669"/>
    <property type="project" value="InterPro"/>
</dbReference>
<evidence type="ECO:0000313" key="3">
    <source>
        <dbReference type="EMBL" id="OGK23531.1"/>
    </source>
</evidence>
<dbReference type="PROSITE" id="PS51142">
    <property type="entry name" value="NAS"/>
    <property type="match status" value="1"/>
</dbReference>
<gene>
    <name evidence="3" type="ORF">A3C25_05570</name>
</gene>
<evidence type="ECO:0008006" key="5">
    <source>
        <dbReference type="Google" id="ProtNLM"/>
    </source>
</evidence>
<keyword evidence="2" id="KW-0949">S-adenosyl-L-methionine</keyword>
<dbReference type="EMBL" id="MFZO01000046">
    <property type="protein sequence ID" value="OGK23531.1"/>
    <property type="molecule type" value="Genomic_DNA"/>
</dbReference>
<dbReference type="InterPro" id="IPR029063">
    <property type="entry name" value="SAM-dependent_MTases_sf"/>
</dbReference>
<dbReference type="Gene3D" id="3.40.50.150">
    <property type="entry name" value="Vaccinia Virus protein VP39"/>
    <property type="match status" value="1"/>
</dbReference>
<sequence length="274" mass="31761">MNKRKITIGFGALCRQIVKLKSSRYDPKRTALFGKLIRVIKENDKRAPISHRILTQTKHILINDLRSTFSLEQISIEKYWAIKIISSKNPYDELKDFPFYKGYISSAKYLFDTISSMCKDPIRKMLYIGGGALPLNPILMQNKHNLTINLIERDNQSFTLSKKLLNTLKLNRKITVELSDIMDYKKLKNYDVIINAVLVGETSVQKRKVIRHISKYMDTNTLLVFKNVDGLRTILYPSVKTQYFKDLKIKKVVKNPAQLTNILIFSKKVIKNST</sequence>
<dbReference type="PANTHER" id="PTHR32266">
    <property type="entry name" value="NICOTIANAMINE SYNTHASE 3"/>
    <property type="match status" value="1"/>
</dbReference>
<dbReference type="SUPFAM" id="SSF51735">
    <property type="entry name" value="NAD(P)-binding Rossmann-fold domains"/>
    <property type="match status" value="1"/>
</dbReference>
<keyword evidence="1" id="KW-0808">Transferase</keyword>
<dbReference type="GO" id="GO:0030418">
    <property type="term" value="P:nicotianamine biosynthetic process"/>
    <property type="evidence" value="ECO:0007669"/>
    <property type="project" value="InterPro"/>
</dbReference>
<comment type="caution">
    <text evidence="3">The sequence shown here is derived from an EMBL/GenBank/DDBJ whole genome shotgun (WGS) entry which is preliminary data.</text>
</comment>
<dbReference type="PANTHER" id="PTHR32266:SF12">
    <property type="entry name" value="NICOTIANAMINE SYNTHASE 3"/>
    <property type="match status" value="1"/>
</dbReference>
<proteinExistence type="predicted"/>
<evidence type="ECO:0000313" key="4">
    <source>
        <dbReference type="Proteomes" id="UP000177913"/>
    </source>
</evidence>
<evidence type="ECO:0000256" key="1">
    <source>
        <dbReference type="ARBA" id="ARBA00022679"/>
    </source>
</evidence>
<organism evidence="3 4">
    <name type="scientific">Candidatus Roizmanbacteria bacterium RIFCSPHIGHO2_02_FULL_38_11</name>
    <dbReference type="NCBI Taxonomy" id="1802039"/>
    <lineage>
        <taxon>Bacteria</taxon>
        <taxon>Candidatus Roizmaniibacteriota</taxon>
    </lineage>
</organism>
<reference evidence="3 4" key="1">
    <citation type="journal article" date="2016" name="Nat. Commun.">
        <title>Thousands of microbial genomes shed light on interconnected biogeochemical processes in an aquifer system.</title>
        <authorList>
            <person name="Anantharaman K."/>
            <person name="Brown C.T."/>
            <person name="Hug L.A."/>
            <person name="Sharon I."/>
            <person name="Castelle C.J."/>
            <person name="Probst A.J."/>
            <person name="Thomas B.C."/>
            <person name="Singh A."/>
            <person name="Wilkins M.J."/>
            <person name="Karaoz U."/>
            <person name="Brodie E.L."/>
            <person name="Williams K.H."/>
            <person name="Hubbard S.S."/>
            <person name="Banfield J.F."/>
        </authorList>
    </citation>
    <scope>NUCLEOTIDE SEQUENCE [LARGE SCALE GENOMIC DNA]</scope>
</reference>
<dbReference type="InterPro" id="IPR004298">
    <property type="entry name" value="Nicotian_synth"/>
</dbReference>
<name>A0A1F7GX80_9BACT</name>
<evidence type="ECO:0000256" key="2">
    <source>
        <dbReference type="ARBA" id="ARBA00022691"/>
    </source>
</evidence>
<dbReference type="Pfam" id="PF03059">
    <property type="entry name" value="NAS"/>
    <property type="match status" value="1"/>
</dbReference>